<protein>
    <submittedName>
        <fullName evidence="2">Uncharacterized protein</fullName>
    </submittedName>
</protein>
<evidence type="ECO:0000256" key="1">
    <source>
        <dbReference type="SAM" id="MobiDB-lite"/>
    </source>
</evidence>
<dbReference type="AlphaFoldDB" id="A0A5B7JJJ7"/>
<keyword evidence="3" id="KW-1185">Reference proteome</keyword>
<accession>A0A5B7JJJ7</accession>
<proteinExistence type="predicted"/>
<evidence type="ECO:0000313" key="2">
    <source>
        <dbReference type="EMBL" id="MPC93377.1"/>
    </source>
</evidence>
<gene>
    <name evidence="2" type="ORF">E2C01_088503</name>
</gene>
<feature type="compositionally biased region" description="Polar residues" evidence="1">
    <location>
        <begin position="59"/>
        <end position="68"/>
    </location>
</feature>
<evidence type="ECO:0000313" key="3">
    <source>
        <dbReference type="Proteomes" id="UP000324222"/>
    </source>
</evidence>
<feature type="compositionally biased region" description="Low complexity" evidence="1">
    <location>
        <begin position="33"/>
        <end position="45"/>
    </location>
</feature>
<feature type="region of interest" description="Disordered" evidence="1">
    <location>
        <begin position="16"/>
        <end position="68"/>
    </location>
</feature>
<sequence>MISEESAPAWRAARYETLGSASSGRPRRGGTHAASATDMDTSSSSQRQMLHDGRPRIANENTIDSLNS</sequence>
<reference evidence="2 3" key="1">
    <citation type="submission" date="2019-05" db="EMBL/GenBank/DDBJ databases">
        <title>Another draft genome of Portunus trituberculatus and its Hox gene families provides insights of decapod evolution.</title>
        <authorList>
            <person name="Jeong J.-H."/>
            <person name="Song I."/>
            <person name="Kim S."/>
            <person name="Choi T."/>
            <person name="Kim D."/>
            <person name="Ryu S."/>
            <person name="Kim W."/>
        </authorList>
    </citation>
    <scope>NUCLEOTIDE SEQUENCE [LARGE SCALE GENOMIC DNA]</scope>
    <source>
        <tissue evidence="2">Muscle</tissue>
    </source>
</reference>
<comment type="caution">
    <text evidence="2">The sequence shown here is derived from an EMBL/GenBank/DDBJ whole genome shotgun (WGS) entry which is preliminary data.</text>
</comment>
<dbReference type="Proteomes" id="UP000324222">
    <property type="component" value="Unassembled WGS sequence"/>
</dbReference>
<name>A0A5B7JJJ7_PORTR</name>
<organism evidence="2 3">
    <name type="scientific">Portunus trituberculatus</name>
    <name type="common">Swimming crab</name>
    <name type="synonym">Neptunus trituberculatus</name>
    <dbReference type="NCBI Taxonomy" id="210409"/>
    <lineage>
        <taxon>Eukaryota</taxon>
        <taxon>Metazoa</taxon>
        <taxon>Ecdysozoa</taxon>
        <taxon>Arthropoda</taxon>
        <taxon>Crustacea</taxon>
        <taxon>Multicrustacea</taxon>
        <taxon>Malacostraca</taxon>
        <taxon>Eumalacostraca</taxon>
        <taxon>Eucarida</taxon>
        <taxon>Decapoda</taxon>
        <taxon>Pleocyemata</taxon>
        <taxon>Brachyura</taxon>
        <taxon>Eubrachyura</taxon>
        <taxon>Portunoidea</taxon>
        <taxon>Portunidae</taxon>
        <taxon>Portuninae</taxon>
        <taxon>Portunus</taxon>
    </lineage>
</organism>
<dbReference type="EMBL" id="VSRR010094694">
    <property type="protein sequence ID" value="MPC93377.1"/>
    <property type="molecule type" value="Genomic_DNA"/>
</dbReference>